<keyword evidence="6" id="KW-1185">Reference proteome</keyword>
<organism evidence="5 6">
    <name type="scientific">Hymenobacter gummosus</name>
    <dbReference type="NCBI Taxonomy" id="1776032"/>
    <lineage>
        <taxon>Bacteria</taxon>
        <taxon>Pseudomonadati</taxon>
        <taxon>Bacteroidota</taxon>
        <taxon>Cytophagia</taxon>
        <taxon>Cytophagales</taxon>
        <taxon>Hymenobacteraceae</taxon>
        <taxon>Hymenobacter</taxon>
    </lineage>
</organism>
<dbReference type="PROSITE" id="PS51409">
    <property type="entry name" value="ARGINASE_2"/>
    <property type="match status" value="1"/>
</dbReference>
<reference evidence="5 6" key="1">
    <citation type="submission" date="2018-12" db="EMBL/GenBank/DDBJ databases">
        <title>Hymenobacter gummosus sp. nov., isolated from a spring.</title>
        <authorList>
            <person name="Nie L."/>
        </authorList>
    </citation>
    <scope>NUCLEOTIDE SEQUENCE [LARGE SCALE GENOMIC DNA]</scope>
    <source>
        <strain evidence="5 6">KCTC 52166</strain>
    </source>
</reference>
<name>A0A3S0JDN1_9BACT</name>
<dbReference type="SUPFAM" id="SSF52768">
    <property type="entry name" value="Arginase/deacetylase"/>
    <property type="match status" value="1"/>
</dbReference>
<dbReference type="InterPro" id="IPR020855">
    <property type="entry name" value="Ureohydrolase_Mn_BS"/>
</dbReference>
<dbReference type="GO" id="GO:0046872">
    <property type="term" value="F:metal ion binding"/>
    <property type="evidence" value="ECO:0007669"/>
    <property type="project" value="UniProtKB-KW"/>
</dbReference>
<dbReference type="Gene3D" id="3.40.800.10">
    <property type="entry name" value="Ureohydrolase domain"/>
    <property type="match status" value="1"/>
</dbReference>
<gene>
    <name evidence="5" type="ORF">EJV47_24015</name>
</gene>
<protein>
    <recommendedName>
        <fullName evidence="7">Agmatinase</fullName>
    </recommendedName>
</protein>
<sequence length="406" mass="45433">MSTTLKTSRCLDFQPQPNGRVEITHRLVGKKYVVAPDVYKLLDSLQQPRSRQEAIEALSQHYRREDVLTTFDFLERHQMLVAPEHDETFVVQPVKAPLFGLAGYDPTAPETAPLVVFCGIPYGGGNAEDNNCRHFPLHLRHQLSRQHATLTKQIDSIDFRFLNAETDFGPLRAGLHSGRFRDWGDLYVGPGESREVVHRRIAQAARQLYQRGHVPFFLGGDHSIAWPLILACSEAVPEFQVLHFDAHIDAYQTHESAAFHDPAAAPHHGNFMTRALQLDGLMRVSQLGIRGLVNNRPHKHPKQHIFWADELPGLLQDPNAVVLDPDLPVYLTFDIDFLDPQVAPGTATPVAGGLSYSQTCALLQRLLGNARIVGLDFVEVNPLRDQSGITLQVAANLLLTMLNFIR</sequence>
<evidence type="ECO:0000313" key="5">
    <source>
        <dbReference type="EMBL" id="RTQ45898.1"/>
    </source>
</evidence>
<keyword evidence="2" id="KW-0479">Metal-binding</keyword>
<dbReference type="Proteomes" id="UP000282184">
    <property type="component" value="Unassembled WGS sequence"/>
</dbReference>
<accession>A0A3S0JDN1</accession>
<dbReference type="Pfam" id="PF00491">
    <property type="entry name" value="Arginase"/>
    <property type="match status" value="1"/>
</dbReference>
<evidence type="ECO:0000313" key="6">
    <source>
        <dbReference type="Proteomes" id="UP000282184"/>
    </source>
</evidence>
<evidence type="ECO:0008006" key="7">
    <source>
        <dbReference type="Google" id="ProtNLM"/>
    </source>
</evidence>
<dbReference type="GO" id="GO:0008783">
    <property type="term" value="F:agmatinase activity"/>
    <property type="evidence" value="ECO:0007669"/>
    <property type="project" value="TreeGrafter"/>
</dbReference>
<dbReference type="GO" id="GO:0033389">
    <property type="term" value="P:putrescine biosynthetic process from arginine, via agmatine"/>
    <property type="evidence" value="ECO:0007669"/>
    <property type="project" value="TreeGrafter"/>
</dbReference>
<dbReference type="OrthoDB" id="9788689at2"/>
<proteinExistence type="inferred from homology"/>
<keyword evidence="3 4" id="KW-0378">Hydrolase</keyword>
<evidence type="ECO:0000256" key="1">
    <source>
        <dbReference type="ARBA" id="ARBA00009227"/>
    </source>
</evidence>
<evidence type="ECO:0000256" key="4">
    <source>
        <dbReference type="RuleBase" id="RU003684"/>
    </source>
</evidence>
<dbReference type="RefSeq" id="WP_126695754.1">
    <property type="nucleotide sequence ID" value="NZ_RXOF01000018.1"/>
</dbReference>
<dbReference type="PANTHER" id="PTHR11358:SF26">
    <property type="entry name" value="GUANIDINO ACID HYDROLASE, MITOCHONDRIAL"/>
    <property type="match status" value="1"/>
</dbReference>
<dbReference type="InterPro" id="IPR006035">
    <property type="entry name" value="Ureohydrolase"/>
</dbReference>
<evidence type="ECO:0000256" key="3">
    <source>
        <dbReference type="ARBA" id="ARBA00022801"/>
    </source>
</evidence>
<dbReference type="EMBL" id="RXOF01000018">
    <property type="protein sequence ID" value="RTQ45898.1"/>
    <property type="molecule type" value="Genomic_DNA"/>
</dbReference>
<comment type="similarity">
    <text evidence="1">Belongs to the arginase family. Agmatinase subfamily.</text>
</comment>
<dbReference type="PANTHER" id="PTHR11358">
    <property type="entry name" value="ARGINASE/AGMATINASE"/>
    <property type="match status" value="1"/>
</dbReference>
<comment type="caution">
    <text evidence="5">The sequence shown here is derived from an EMBL/GenBank/DDBJ whole genome shotgun (WGS) entry which is preliminary data.</text>
</comment>
<dbReference type="AlphaFoldDB" id="A0A3S0JDN1"/>
<dbReference type="PROSITE" id="PS01053">
    <property type="entry name" value="ARGINASE_1"/>
    <property type="match status" value="1"/>
</dbReference>
<dbReference type="InterPro" id="IPR023696">
    <property type="entry name" value="Ureohydrolase_dom_sf"/>
</dbReference>
<evidence type="ECO:0000256" key="2">
    <source>
        <dbReference type="ARBA" id="ARBA00022723"/>
    </source>
</evidence>